<feature type="compositionally biased region" description="Basic and acidic residues" evidence="1">
    <location>
        <begin position="23"/>
        <end position="36"/>
    </location>
</feature>
<evidence type="ECO:0000313" key="2">
    <source>
        <dbReference type="Proteomes" id="UP000095282"/>
    </source>
</evidence>
<organism evidence="2 3">
    <name type="scientific">Caenorhabditis tropicalis</name>
    <dbReference type="NCBI Taxonomy" id="1561998"/>
    <lineage>
        <taxon>Eukaryota</taxon>
        <taxon>Metazoa</taxon>
        <taxon>Ecdysozoa</taxon>
        <taxon>Nematoda</taxon>
        <taxon>Chromadorea</taxon>
        <taxon>Rhabditida</taxon>
        <taxon>Rhabditina</taxon>
        <taxon>Rhabditomorpha</taxon>
        <taxon>Rhabditoidea</taxon>
        <taxon>Rhabditidae</taxon>
        <taxon>Peloderinae</taxon>
        <taxon>Caenorhabditis</taxon>
    </lineage>
</organism>
<dbReference type="AlphaFoldDB" id="A0A1I7UNN6"/>
<reference evidence="3" key="1">
    <citation type="submission" date="2016-11" db="UniProtKB">
        <authorList>
            <consortium name="WormBaseParasite"/>
        </authorList>
    </citation>
    <scope>IDENTIFICATION</scope>
</reference>
<accession>A0A1I7UNN6</accession>
<evidence type="ECO:0000313" key="3">
    <source>
        <dbReference type="WBParaSite" id="Csp11.Scaffold630.g17798.t1"/>
    </source>
</evidence>
<dbReference type="WBParaSite" id="Csp11.Scaffold630.g17798.t1">
    <property type="protein sequence ID" value="Csp11.Scaffold630.g17798.t1"/>
    <property type="gene ID" value="Csp11.Scaffold630.g17798"/>
</dbReference>
<protein>
    <submittedName>
        <fullName evidence="3">Secreted protein</fullName>
    </submittedName>
</protein>
<proteinExistence type="predicted"/>
<dbReference type="eggNOG" id="ENOG502TKIG">
    <property type="taxonomic scope" value="Eukaryota"/>
</dbReference>
<name>A0A1I7UNN6_9PELO</name>
<evidence type="ECO:0000256" key="1">
    <source>
        <dbReference type="SAM" id="MobiDB-lite"/>
    </source>
</evidence>
<feature type="region of interest" description="Disordered" evidence="1">
    <location>
        <begin position="23"/>
        <end position="44"/>
    </location>
</feature>
<dbReference type="Proteomes" id="UP000095282">
    <property type="component" value="Unplaced"/>
</dbReference>
<sequence length="73" mass="8095">MFGFLARGVSAFVASVSGSIKDETSIEGSSHDDARSVKSTNSSIRRTSDSLKTFFGMHLREKKREKETFAMVF</sequence>
<keyword evidence="2" id="KW-1185">Reference proteome</keyword>